<feature type="transmembrane region" description="Helical" evidence="2">
    <location>
        <begin position="12"/>
        <end position="33"/>
    </location>
</feature>
<dbReference type="GO" id="GO:0008643">
    <property type="term" value="P:carbohydrate transport"/>
    <property type="evidence" value="ECO:0007669"/>
    <property type="project" value="InterPro"/>
</dbReference>
<comment type="caution">
    <text evidence="3">The sequence shown here is derived from an EMBL/GenBank/DDBJ whole genome shotgun (WGS) entry which is preliminary data.</text>
</comment>
<keyword evidence="2" id="KW-0472">Membrane</keyword>
<dbReference type="PANTHER" id="PTHR11328">
    <property type="entry name" value="MAJOR FACILITATOR SUPERFAMILY DOMAIN-CONTAINING PROTEIN"/>
    <property type="match status" value="1"/>
</dbReference>
<reference evidence="3 4" key="1">
    <citation type="submission" date="2019-02" db="EMBL/GenBank/DDBJ databases">
        <title>Prokaryotic population dynamics and viral predation in marine succession experiment using metagenomics: the confinement effect.</title>
        <authorList>
            <person name="Haro-Moreno J.M."/>
            <person name="Rodriguez-Valera F."/>
            <person name="Lopez-Perez M."/>
        </authorList>
    </citation>
    <scope>NUCLEOTIDE SEQUENCE [LARGE SCALE GENOMIC DNA]</scope>
    <source>
        <strain evidence="3">MED-G170</strain>
    </source>
</reference>
<dbReference type="Pfam" id="PF13347">
    <property type="entry name" value="MFS_2"/>
    <property type="match status" value="1"/>
</dbReference>
<feature type="transmembrane region" description="Helical" evidence="2">
    <location>
        <begin position="313"/>
        <end position="335"/>
    </location>
</feature>
<dbReference type="Proteomes" id="UP000315889">
    <property type="component" value="Unassembled WGS sequence"/>
</dbReference>
<comment type="similarity">
    <text evidence="1">Belongs to the sodium:galactoside symporter (TC 2.A.2) family.</text>
</comment>
<sequence length="474" mass="52159">MKNSHISPVNKLTYGIGSIAYGVKSNGFDYWFLIFYSQAMGVDAYLVGLALMISLVIDSLSDPLIGYFSDNTHTRWGRRHPYMYAAAIPVSLSYFFIWNPPASLSGNELFGYILCLAILVRTLITIYEIPNSAMVAEMTEDYDERTSILSYRFFFGWSGGTLMGACTSYYLLVPTSEYSHGTFNVAGYGQMGLVAALIIFTAIMTSAIGTHNLIPKLKPAPSKRKLTIRQIYREIFETLRNRSFVALFAAALFGAIGTGTAAGLSLYLNSFFWGFSTAQYSLISLSVVISAIIGLVISPIVSRKLGKKRAAIITGLLAFTILPMTIILRLLGLMPENGDPLLFPIILSVTIIDVGLIISYQTITTSMIADLVEQSEVNTGRRSEGVFFATMTFVKKFVQGFGVVMASTILTIAQFPKGVSIENVPSEAIFQLGALYVPTVVTVWMIMIWCISYYEVDRDQHTANLNTLGRGAKN</sequence>
<organism evidence="3 4">
    <name type="scientific">SAR92 clade bacterium</name>
    <dbReference type="NCBI Taxonomy" id="2315479"/>
    <lineage>
        <taxon>Bacteria</taxon>
        <taxon>Pseudomonadati</taxon>
        <taxon>Pseudomonadota</taxon>
        <taxon>Gammaproteobacteria</taxon>
        <taxon>Cellvibrionales</taxon>
        <taxon>Porticoccaceae</taxon>
        <taxon>SAR92 clade</taxon>
    </lineage>
</organism>
<protein>
    <submittedName>
        <fullName evidence="3">MFS transporter</fullName>
    </submittedName>
</protein>
<dbReference type="SUPFAM" id="SSF103473">
    <property type="entry name" value="MFS general substrate transporter"/>
    <property type="match status" value="1"/>
</dbReference>
<accession>A0A520MDT8</accession>
<keyword evidence="2" id="KW-0812">Transmembrane</keyword>
<feature type="transmembrane region" description="Helical" evidence="2">
    <location>
        <begin position="192"/>
        <end position="214"/>
    </location>
</feature>
<gene>
    <name evidence="3" type="ORF">EVB03_07885</name>
</gene>
<feature type="transmembrane region" description="Helical" evidence="2">
    <location>
        <begin position="280"/>
        <end position="301"/>
    </location>
</feature>
<proteinExistence type="inferred from homology"/>
<dbReference type="InterPro" id="IPR039672">
    <property type="entry name" value="MFS_2"/>
</dbReference>
<feature type="transmembrane region" description="Helical" evidence="2">
    <location>
        <begin position="341"/>
        <end position="360"/>
    </location>
</feature>
<dbReference type="PANTHER" id="PTHR11328:SF24">
    <property type="entry name" value="MAJOR FACILITATOR SUPERFAMILY (MFS) PROFILE DOMAIN-CONTAINING PROTEIN"/>
    <property type="match status" value="1"/>
</dbReference>
<feature type="transmembrane region" description="Helical" evidence="2">
    <location>
        <begin position="109"/>
        <end position="129"/>
    </location>
</feature>
<feature type="transmembrane region" description="Helical" evidence="2">
    <location>
        <begin position="428"/>
        <end position="451"/>
    </location>
</feature>
<keyword evidence="2" id="KW-1133">Transmembrane helix</keyword>
<dbReference type="InterPro" id="IPR036259">
    <property type="entry name" value="MFS_trans_sf"/>
</dbReference>
<dbReference type="AlphaFoldDB" id="A0A520MDT8"/>
<feature type="transmembrane region" description="Helical" evidence="2">
    <location>
        <begin position="81"/>
        <end position="97"/>
    </location>
</feature>
<evidence type="ECO:0000313" key="3">
    <source>
        <dbReference type="EMBL" id="RZO19379.1"/>
    </source>
</evidence>
<evidence type="ECO:0000313" key="4">
    <source>
        <dbReference type="Proteomes" id="UP000315889"/>
    </source>
</evidence>
<dbReference type="GO" id="GO:0005886">
    <property type="term" value="C:plasma membrane"/>
    <property type="evidence" value="ECO:0007669"/>
    <property type="project" value="TreeGrafter"/>
</dbReference>
<feature type="transmembrane region" description="Helical" evidence="2">
    <location>
        <begin position="244"/>
        <end position="268"/>
    </location>
</feature>
<dbReference type="EMBL" id="SHBP01000012">
    <property type="protein sequence ID" value="RZO19379.1"/>
    <property type="molecule type" value="Genomic_DNA"/>
</dbReference>
<dbReference type="Gene3D" id="1.20.1250.20">
    <property type="entry name" value="MFS general substrate transporter like domains"/>
    <property type="match status" value="1"/>
</dbReference>
<evidence type="ECO:0000256" key="2">
    <source>
        <dbReference type="SAM" id="Phobius"/>
    </source>
</evidence>
<evidence type="ECO:0000256" key="1">
    <source>
        <dbReference type="ARBA" id="ARBA00009617"/>
    </source>
</evidence>
<feature type="transmembrane region" description="Helical" evidence="2">
    <location>
        <begin position="397"/>
        <end position="416"/>
    </location>
</feature>
<feature type="transmembrane region" description="Helical" evidence="2">
    <location>
        <begin position="45"/>
        <end position="69"/>
    </location>
</feature>
<name>A0A520MDT8_9GAMM</name>
<feature type="transmembrane region" description="Helical" evidence="2">
    <location>
        <begin position="149"/>
        <end position="172"/>
    </location>
</feature>
<dbReference type="GO" id="GO:0015293">
    <property type="term" value="F:symporter activity"/>
    <property type="evidence" value="ECO:0007669"/>
    <property type="project" value="InterPro"/>
</dbReference>